<evidence type="ECO:0000256" key="4">
    <source>
        <dbReference type="ARBA" id="ARBA00022741"/>
    </source>
</evidence>
<dbReference type="GO" id="GO:0005886">
    <property type="term" value="C:plasma membrane"/>
    <property type="evidence" value="ECO:0007669"/>
    <property type="project" value="UniProtKB-SubCell"/>
</dbReference>
<dbReference type="SUPFAM" id="SSF90123">
    <property type="entry name" value="ABC transporter transmembrane region"/>
    <property type="match status" value="1"/>
</dbReference>
<feature type="transmembrane region" description="Helical" evidence="11">
    <location>
        <begin position="204"/>
        <end position="223"/>
    </location>
</feature>
<keyword evidence="6" id="KW-1278">Translocase</keyword>
<organism evidence="14 15">
    <name type="scientific">Corynebacterium bovis</name>
    <dbReference type="NCBI Taxonomy" id="36808"/>
    <lineage>
        <taxon>Bacteria</taxon>
        <taxon>Bacillati</taxon>
        <taxon>Actinomycetota</taxon>
        <taxon>Actinomycetes</taxon>
        <taxon>Mycobacteriales</taxon>
        <taxon>Corynebacteriaceae</taxon>
        <taxon>Corynebacterium</taxon>
    </lineage>
</organism>
<dbReference type="GO" id="GO:0005524">
    <property type="term" value="F:ATP binding"/>
    <property type="evidence" value="ECO:0007669"/>
    <property type="project" value="UniProtKB-KW"/>
</dbReference>
<evidence type="ECO:0000313" key="15">
    <source>
        <dbReference type="Proteomes" id="UP000278422"/>
    </source>
</evidence>
<dbReference type="InterPro" id="IPR003593">
    <property type="entry name" value="AAA+_ATPase"/>
</dbReference>
<dbReference type="Proteomes" id="UP000278422">
    <property type="component" value="Unassembled WGS sequence"/>
</dbReference>
<evidence type="ECO:0000256" key="6">
    <source>
        <dbReference type="ARBA" id="ARBA00022967"/>
    </source>
</evidence>
<feature type="transmembrane region" description="Helical" evidence="11">
    <location>
        <begin position="64"/>
        <end position="84"/>
    </location>
</feature>
<dbReference type="GO" id="GO:0016887">
    <property type="term" value="F:ATP hydrolysis activity"/>
    <property type="evidence" value="ECO:0007669"/>
    <property type="project" value="InterPro"/>
</dbReference>
<dbReference type="Pfam" id="PF00664">
    <property type="entry name" value="ABC_membrane"/>
    <property type="match status" value="1"/>
</dbReference>
<gene>
    <name evidence="14" type="ORF">CXF42_07635</name>
</gene>
<evidence type="ECO:0000259" key="12">
    <source>
        <dbReference type="PROSITE" id="PS50893"/>
    </source>
</evidence>
<dbReference type="Gene3D" id="1.20.1560.10">
    <property type="entry name" value="ABC transporter type 1, transmembrane domain"/>
    <property type="match status" value="1"/>
</dbReference>
<feature type="compositionally biased region" description="Low complexity" evidence="10">
    <location>
        <begin position="20"/>
        <end position="35"/>
    </location>
</feature>
<keyword evidence="7 11" id="KW-1133">Transmembrane helix</keyword>
<dbReference type="InterPro" id="IPR039421">
    <property type="entry name" value="Type_1_exporter"/>
</dbReference>
<feature type="region of interest" description="Disordered" evidence="10">
    <location>
        <begin position="580"/>
        <end position="616"/>
    </location>
</feature>
<dbReference type="PANTHER" id="PTHR24221:SF654">
    <property type="entry name" value="ATP-BINDING CASSETTE SUB-FAMILY B MEMBER 6"/>
    <property type="match status" value="1"/>
</dbReference>
<evidence type="ECO:0000256" key="1">
    <source>
        <dbReference type="ARBA" id="ARBA00004429"/>
    </source>
</evidence>
<evidence type="ECO:0000256" key="8">
    <source>
        <dbReference type="ARBA" id="ARBA00023136"/>
    </source>
</evidence>
<keyword evidence="4" id="KW-0547">Nucleotide-binding</keyword>
<dbReference type="RefSeq" id="WP_125175186.1">
    <property type="nucleotide sequence ID" value="NZ_PQNN01000010.1"/>
</dbReference>
<keyword evidence="2" id="KW-0997">Cell inner membrane</keyword>
<feature type="domain" description="ABC transmembrane type-1" evidence="13">
    <location>
        <begin position="65"/>
        <end position="347"/>
    </location>
</feature>
<feature type="transmembrane region" description="Helical" evidence="11">
    <location>
        <begin position="104"/>
        <end position="130"/>
    </location>
</feature>
<dbReference type="InterPro" id="IPR036640">
    <property type="entry name" value="ABC1_TM_sf"/>
</dbReference>
<dbReference type="InterPro" id="IPR003439">
    <property type="entry name" value="ABC_transporter-like_ATP-bd"/>
</dbReference>
<comment type="similarity">
    <text evidence="9">Belongs to the ABC transporter superfamily. Siderophore-Fe(3+) uptake transporter (SIUT) (TC 3.A.1.21) family.</text>
</comment>
<dbReference type="PROSITE" id="PS50929">
    <property type="entry name" value="ABC_TM1F"/>
    <property type="match status" value="1"/>
</dbReference>
<evidence type="ECO:0000259" key="13">
    <source>
        <dbReference type="PROSITE" id="PS50929"/>
    </source>
</evidence>
<dbReference type="SMART" id="SM00382">
    <property type="entry name" value="AAA"/>
    <property type="match status" value="1"/>
</dbReference>
<keyword evidence="2" id="KW-1003">Cell membrane</keyword>
<dbReference type="SUPFAM" id="SSF52540">
    <property type="entry name" value="P-loop containing nucleoside triphosphate hydrolases"/>
    <property type="match status" value="1"/>
</dbReference>
<evidence type="ECO:0000256" key="10">
    <source>
        <dbReference type="SAM" id="MobiDB-lite"/>
    </source>
</evidence>
<comment type="subcellular location">
    <subcellularLocation>
        <location evidence="1">Cell inner membrane</location>
        <topology evidence="1">Multi-pass membrane protein</topology>
    </subcellularLocation>
</comment>
<evidence type="ECO:0000256" key="7">
    <source>
        <dbReference type="ARBA" id="ARBA00022989"/>
    </source>
</evidence>
<dbReference type="AlphaFoldDB" id="A0A426Q400"/>
<dbReference type="CDD" id="cd07346">
    <property type="entry name" value="ABC_6TM_exporters"/>
    <property type="match status" value="1"/>
</dbReference>
<feature type="region of interest" description="Disordered" evidence="10">
    <location>
        <begin position="1"/>
        <end position="45"/>
    </location>
</feature>
<evidence type="ECO:0000256" key="9">
    <source>
        <dbReference type="ARBA" id="ARBA00023455"/>
    </source>
</evidence>
<dbReference type="Gene3D" id="3.40.50.300">
    <property type="entry name" value="P-loop containing nucleotide triphosphate hydrolases"/>
    <property type="match status" value="1"/>
</dbReference>
<dbReference type="GO" id="GO:0034040">
    <property type="term" value="F:ATPase-coupled lipid transmembrane transporter activity"/>
    <property type="evidence" value="ECO:0007669"/>
    <property type="project" value="TreeGrafter"/>
</dbReference>
<accession>A0A426Q400</accession>
<keyword evidence="15" id="KW-1185">Reference proteome</keyword>
<keyword evidence="5 14" id="KW-0067">ATP-binding</keyword>
<dbReference type="InterPro" id="IPR011527">
    <property type="entry name" value="ABC1_TM_dom"/>
</dbReference>
<dbReference type="EMBL" id="PQNQ01000020">
    <property type="protein sequence ID" value="RRQ03318.1"/>
    <property type="molecule type" value="Genomic_DNA"/>
</dbReference>
<reference evidence="14 15" key="1">
    <citation type="submission" date="2018-01" db="EMBL/GenBank/DDBJ databases">
        <title>Twenty Corynebacterium bovis Genomes.</title>
        <authorList>
            <person name="Gulvik C.A."/>
        </authorList>
    </citation>
    <scope>NUCLEOTIDE SEQUENCE [LARGE SCALE GENOMIC DNA]</scope>
    <source>
        <strain evidence="14 15">16-2004</strain>
    </source>
</reference>
<feature type="transmembrane region" description="Helical" evidence="11">
    <location>
        <begin position="179"/>
        <end position="198"/>
    </location>
</feature>
<dbReference type="Pfam" id="PF00005">
    <property type="entry name" value="ABC_tran"/>
    <property type="match status" value="1"/>
</dbReference>
<dbReference type="PROSITE" id="PS50893">
    <property type="entry name" value="ABC_TRANSPORTER_2"/>
    <property type="match status" value="1"/>
</dbReference>
<feature type="compositionally biased region" description="Gly residues" evidence="10">
    <location>
        <begin position="1"/>
        <end position="12"/>
    </location>
</feature>
<evidence type="ECO:0000256" key="5">
    <source>
        <dbReference type="ARBA" id="ARBA00022840"/>
    </source>
</evidence>
<evidence type="ECO:0000256" key="3">
    <source>
        <dbReference type="ARBA" id="ARBA00022692"/>
    </source>
</evidence>
<feature type="compositionally biased region" description="Low complexity" evidence="10">
    <location>
        <begin position="457"/>
        <end position="470"/>
    </location>
</feature>
<sequence length="690" mass="68748">MTGGSGQGGGSGSTPPPSSPGASAQAVAPGPAAAPAAPPRVPTAGAGTAAADLLRTVGRWPGTALAAVVLSFVGAALSLVPVLMLRDVVDAVATGAGTDQLPRILVLALAAVLGVGLVAAAAETALGTLIARVLADLRERAVASVLRLPTGEIERFGRGDVIGRVGADVAVLVSGARTAVPAILSALVLVVTASGGIAGLDWRLSLAGLLSLPCYVVALRLYLGHSGPLYRQQRAHEATVLGSLMSSVDGLGTVRSHGLVDHRRSLTTRAAADSRDTSVAAFRRFSRLVAGENLAEFTGLAALTVVGWLLLRAGHVTIGDVTAATILFHRQFVPVGQILFSFDEAQRSGAALTRIIGLIRLTGGDAPASVDPHRLPTAPVDVEVRGLRHTYPDGRRAVGGVDLHIPAGRTLAVVGGSGAGKSTVAGIIAGTVPHPATGTGGATAVAVRTGPGQGDDAALSAGPAPTAAGDGTVTVGGRSLRDLDAAARRGLVCVASQDTHVFAGTLRDDLRLADPRADDATLTAALHAVGLGPWLAALPDGLDTAVGEGGVEPDGATVQRLSLARIAVSPAPVVVLDESTAEDDAAPAPTGAVAGAGAGGPTVPHPDAGGARGDRNTPVVPLEAAAVAAVRGRTALIIAHRLSQAVTADEIAVMDGGTVVEHGHHVDLLAAGGRYADLWAAWSGTEGEQC</sequence>
<keyword evidence="3 11" id="KW-0812">Transmembrane</keyword>
<keyword evidence="8 11" id="KW-0472">Membrane</keyword>
<protein>
    <submittedName>
        <fullName evidence="14">ABC transporter ATP-binding protein</fullName>
    </submittedName>
</protein>
<dbReference type="GO" id="GO:0140359">
    <property type="term" value="F:ABC-type transporter activity"/>
    <property type="evidence" value="ECO:0007669"/>
    <property type="project" value="InterPro"/>
</dbReference>
<evidence type="ECO:0000256" key="2">
    <source>
        <dbReference type="ARBA" id="ARBA00022519"/>
    </source>
</evidence>
<evidence type="ECO:0000313" key="14">
    <source>
        <dbReference type="EMBL" id="RRQ03318.1"/>
    </source>
</evidence>
<dbReference type="InterPro" id="IPR027417">
    <property type="entry name" value="P-loop_NTPase"/>
</dbReference>
<feature type="domain" description="ABC transporter" evidence="12">
    <location>
        <begin position="382"/>
        <end position="681"/>
    </location>
</feature>
<dbReference type="PANTHER" id="PTHR24221">
    <property type="entry name" value="ATP-BINDING CASSETTE SUB-FAMILY B"/>
    <property type="match status" value="1"/>
</dbReference>
<evidence type="ECO:0000256" key="11">
    <source>
        <dbReference type="SAM" id="Phobius"/>
    </source>
</evidence>
<comment type="caution">
    <text evidence="14">The sequence shown here is derived from an EMBL/GenBank/DDBJ whole genome shotgun (WGS) entry which is preliminary data.</text>
</comment>
<proteinExistence type="inferred from homology"/>
<feature type="region of interest" description="Disordered" evidence="10">
    <location>
        <begin position="451"/>
        <end position="470"/>
    </location>
</feature>
<name>A0A426Q400_9CORY</name>